<keyword evidence="6" id="KW-0769">Symport</keyword>
<dbReference type="FunFam" id="1.20.1250.20:FF:000001">
    <property type="entry name" value="Dicarboxylate MFS transporter"/>
    <property type="match status" value="1"/>
</dbReference>
<keyword evidence="12" id="KW-1185">Reference proteome</keyword>
<reference evidence="11 12" key="1">
    <citation type="submission" date="2019-06" db="EMBL/GenBank/DDBJ databases">
        <title>Genome of Methylobacterium sp. 17Sr1-39.</title>
        <authorList>
            <person name="Seo T."/>
        </authorList>
    </citation>
    <scope>NUCLEOTIDE SEQUENCE [LARGE SCALE GENOMIC DNA]</scope>
    <source>
        <strain evidence="11 12">17Sr1-39</strain>
    </source>
</reference>
<dbReference type="Proteomes" id="UP000305267">
    <property type="component" value="Unassembled WGS sequence"/>
</dbReference>
<dbReference type="AlphaFoldDB" id="A0A5C4LG33"/>
<dbReference type="Gene3D" id="1.20.1250.20">
    <property type="entry name" value="MFS general substrate transporter like domains"/>
    <property type="match status" value="2"/>
</dbReference>
<accession>A0A5C4LG33</accession>
<feature type="transmembrane region" description="Helical" evidence="9">
    <location>
        <begin position="193"/>
        <end position="212"/>
    </location>
</feature>
<evidence type="ECO:0000256" key="5">
    <source>
        <dbReference type="ARBA" id="ARBA00022692"/>
    </source>
</evidence>
<dbReference type="OrthoDB" id="9783227at2"/>
<protein>
    <submittedName>
        <fullName evidence="11">MHS family MFS transporter</fullName>
    </submittedName>
</protein>
<evidence type="ECO:0000256" key="1">
    <source>
        <dbReference type="ARBA" id="ARBA00004651"/>
    </source>
</evidence>
<keyword evidence="3" id="KW-0813">Transport</keyword>
<dbReference type="GO" id="GO:0005886">
    <property type="term" value="C:plasma membrane"/>
    <property type="evidence" value="ECO:0007669"/>
    <property type="project" value="UniProtKB-SubCell"/>
</dbReference>
<keyword evidence="8 9" id="KW-0472">Membrane</keyword>
<feature type="transmembrane region" description="Helical" evidence="9">
    <location>
        <begin position="158"/>
        <end position="181"/>
    </location>
</feature>
<dbReference type="InterPro" id="IPR036259">
    <property type="entry name" value="MFS_trans_sf"/>
</dbReference>
<keyword evidence="4" id="KW-1003">Cell membrane</keyword>
<evidence type="ECO:0000256" key="8">
    <source>
        <dbReference type="ARBA" id="ARBA00023136"/>
    </source>
</evidence>
<dbReference type="PROSITE" id="PS50850">
    <property type="entry name" value="MFS"/>
    <property type="match status" value="1"/>
</dbReference>
<gene>
    <name evidence="11" type="ORF">FF100_19360</name>
</gene>
<feature type="transmembrane region" description="Helical" evidence="9">
    <location>
        <begin position="306"/>
        <end position="325"/>
    </location>
</feature>
<dbReference type="InterPro" id="IPR051084">
    <property type="entry name" value="H+-coupled_symporters"/>
</dbReference>
<evidence type="ECO:0000256" key="7">
    <source>
        <dbReference type="ARBA" id="ARBA00022989"/>
    </source>
</evidence>
<feature type="transmembrane region" description="Helical" evidence="9">
    <location>
        <begin position="58"/>
        <end position="80"/>
    </location>
</feature>
<feature type="transmembrane region" description="Helical" evidence="9">
    <location>
        <begin position="331"/>
        <end position="350"/>
    </location>
</feature>
<evidence type="ECO:0000259" key="10">
    <source>
        <dbReference type="PROSITE" id="PS50850"/>
    </source>
</evidence>
<feature type="transmembrane region" description="Helical" evidence="9">
    <location>
        <begin position="92"/>
        <end position="111"/>
    </location>
</feature>
<dbReference type="SUPFAM" id="SSF103473">
    <property type="entry name" value="MFS general substrate transporter"/>
    <property type="match status" value="1"/>
</dbReference>
<comment type="caution">
    <text evidence="11">The sequence shown here is derived from an EMBL/GenBank/DDBJ whole genome shotgun (WGS) entry which is preliminary data.</text>
</comment>
<dbReference type="InterPro" id="IPR005828">
    <property type="entry name" value="MFS_sugar_transport-like"/>
</dbReference>
<sequence>MHGIVAGSGPRSTLDPRARRAISAACIGNMLEWYDFGVYAFLAGSISAAFFPSSDPTASLLATFAAYGVGFLARPFGGAVIGRLGDRRGRKVALVLTLLMMALGTIGLGLLPTYAQIGIAAPALLVALRILQGIAAGGEWGASTAFIIEWAPEGRRGLFGSFQQVSTASGILLGSGVAALLTSLLSPEAMLAWGWRIPFLLGASLLVVGILIRRSVDETPVFDATAAATPPATESGPRLGLRAFGFTIFWTVSYYMLLSYMPTFTQKYGGLSASQALWSNTIGLVAMVLTVPVFGHLSDRIGRKPLLIASAVAAILLSYPLFRIVAGGPGFATVVAIQVVFGIIVALYSGPGPAAISEIFPSHLRSTWMSIGYTLAVAVFGGFAPFVATWLIAATGSALAPAAAYLIPMAAVTLAVLARMPETGKARLA</sequence>
<organism evidence="11 12">
    <name type="scientific">Methylobacterium terricola</name>
    <dbReference type="NCBI Taxonomy" id="2583531"/>
    <lineage>
        <taxon>Bacteria</taxon>
        <taxon>Pseudomonadati</taxon>
        <taxon>Pseudomonadota</taxon>
        <taxon>Alphaproteobacteria</taxon>
        <taxon>Hyphomicrobiales</taxon>
        <taxon>Methylobacteriaceae</taxon>
        <taxon>Methylobacterium</taxon>
    </lineage>
</organism>
<dbReference type="InterPro" id="IPR020846">
    <property type="entry name" value="MFS_dom"/>
</dbReference>
<dbReference type="InterPro" id="IPR011701">
    <property type="entry name" value="MFS"/>
</dbReference>
<feature type="transmembrane region" description="Helical" evidence="9">
    <location>
        <begin position="239"/>
        <end position="257"/>
    </location>
</feature>
<comment type="subcellular location">
    <subcellularLocation>
        <location evidence="1">Cell membrane</location>
        <topology evidence="1">Multi-pass membrane protein</topology>
    </subcellularLocation>
</comment>
<dbReference type="PANTHER" id="PTHR43528">
    <property type="entry name" value="ALPHA-KETOGLUTARATE PERMEASE"/>
    <property type="match status" value="1"/>
</dbReference>
<evidence type="ECO:0000256" key="6">
    <source>
        <dbReference type="ARBA" id="ARBA00022847"/>
    </source>
</evidence>
<dbReference type="PROSITE" id="PS00217">
    <property type="entry name" value="SUGAR_TRANSPORT_2"/>
    <property type="match status" value="1"/>
</dbReference>
<feature type="transmembrane region" description="Helical" evidence="9">
    <location>
        <begin position="277"/>
        <end position="294"/>
    </location>
</feature>
<dbReference type="GO" id="GO:0015293">
    <property type="term" value="F:symporter activity"/>
    <property type="evidence" value="ECO:0007669"/>
    <property type="project" value="UniProtKB-KW"/>
</dbReference>
<dbReference type="RefSeq" id="WP_139037325.1">
    <property type="nucleotide sequence ID" value="NZ_VDDA01000009.1"/>
</dbReference>
<evidence type="ECO:0000313" key="11">
    <source>
        <dbReference type="EMBL" id="TNC11291.1"/>
    </source>
</evidence>
<name>A0A5C4LG33_9HYPH</name>
<evidence type="ECO:0000256" key="3">
    <source>
        <dbReference type="ARBA" id="ARBA00022448"/>
    </source>
</evidence>
<dbReference type="Pfam" id="PF07690">
    <property type="entry name" value="MFS_1"/>
    <property type="match status" value="1"/>
</dbReference>
<dbReference type="PANTHER" id="PTHR43528:SF1">
    <property type="entry name" value="ALPHA-KETOGLUTARATE PERMEASE"/>
    <property type="match status" value="1"/>
</dbReference>
<dbReference type="EMBL" id="VDDA01000009">
    <property type="protein sequence ID" value="TNC11291.1"/>
    <property type="molecule type" value="Genomic_DNA"/>
</dbReference>
<evidence type="ECO:0000313" key="12">
    <source>
        <dbReference type="Proteomes" id="UP000305267"/>
    </source>
</evidence>
<evidence type="ECO:0000256" key="2">
    <source>
        <dbReference type="ARBA" id="ARBA00008240"/>
    </source>
</evidence>
<proteinExistence type="inferred from homology"/>
<evidence type="ECO:0000256" key="9">
    <source>
        <dbReference type="SAM" id="Phobius"/>
    </source>
</evidence>
<comment type="similarity">
    <text evidence="2">Belongs to the major facilitator superfamily. Metabolite:H+ Symporter (MHS) family (TC 2.A.1.6) family.</text>
</comment>
<feature type="domain" description="Major facilitator superfamily (MFS) profile" evidence="10">
    <location>
        <begin position="21"/>
        <end position="427"/>
    </location>
</feature>
<evidence type="ECO:0000256" key="4">
    <source>
        <dbReference type="ARBA" id="ARBA00022475"/>
    </source>
</evidence>
<keyword evidence="7 9" id="KW-1133">Transmembrane helix</keyword>
<keyword evidence="5 9" id="KW-0812">Transmembrane</keyword>
<feature type="transmembrane region" description="Helical" evidence="9">
    <location>
        <begin position="371"/>
        <end position="392"/>
    </location>
</feature>
<dbReference type="Pfam" id="PF00083">
    <property type="entry name" value="Sugar_tr"/>
    <property type="match status" value="1"/>
</dbReference>
<feature type="transmembrane region" description="Helical" evidence="9">
    <location>
        <begin position="398"/>
        <end position="418"/>
    </location>
</feature>
<dbReference type="InterPro" id="IPR005829">
    <property type="entry name" value="Sugar_transporter_CS"/>
</dbReference>